<comment type="caution">
    <text evidence="1">The sequence shown here is derived from an EMBL/GenBank/DDBJ whole genome shotgun (WGS) entry which is preliminary data.</text>
</comment>
<name>X1RMF4_9ZZZZ</name>
<evidence type="ECO:0000313" key="1">
    <source>
        <dbReference type="EMBL" id="GAI64345.1"/>
    </source>
</evidence>
<feature type="non-terminal residue" evidence="1">
    <location>
        <position position="127"/>
    </location>
</feature>
<sequence>MISQYSPDVPFPVYETTAFYSQKWDVPSLNYNPEVPFFEQLKQLSDVMPRPALLTDVVSIRNNSVYQNASSRNKNCYLVFASGDNKDCIYGNSVDYCKTCVDGLWTRDSEFLYECIDCYNSSNLFFC</sequence>
<reference evidence="1" key="1">
    <citation type="journal article" date="2014" name="Front. Microbiol.">
        <title>High frequency of phylogenetically diverse reductive dehalogenase-homologous genes in deep subseafloor sedimentary metagenomes.</title>
        <authorList>
            <person name="Kawai M."/>
            <person name="Futagami T."/>
            <person name="Toyoda A."/>
            <person name="Takaki Y."/>
            <person name="Nishi S."/>
            <person name="Hori S."/>
            <person name="Arai W."/>
            <person name="Tsubouchi T."/>
            <person name="Morono Y."/>
            <person name="Uchiyama I."/>
            <person name="Ito T."/>
            <person name="Fujiyama A."/>
            <person name="Inagaki F."/>
            <person name="Takami H."/>
        </authorList>
    </citation>
    <scope>NUCLEOTIDE SEQUENCE</scope>
    <source>
        <strain evidence="1">Expedition CK06-06</strain>
    </source>
</reference>
<gene>
    <name evidence="1" type="ORF">S12H4_10584</name>
</gene>
<proteinExistence type="predicted"/>
<protein>
    <submittedName>
        <fullName evidence="1">Uncharacterized protein</fullName>
    </submittedName>
</protein>
<organism evidence="1">
    <name type="scientific">marine sediment metagenome</name>
    <dbReference type="NCBI Taxonomy" id="412755"/>
    <lineage>
        <taxon>unclassified sequences</taxon>
        <taxon>metagenomes</taxon>
        <taxon>ecological metagenomes</taxon>
    </lineage>
</organism>
<dbReference type="EMBL" id="BARW01004555">
    <property type="protein sequence ID" value="GAI64345.1"/>
    <property type="molecule type" value="Genomic_DNA"/>
</dbReference>
<dbReference type="AlphaFoldDB" id="X1RMF4"/>
<accession>X1RMF4</accession>